<dbReference type="EMBL" id="LR797355">
    <property type="protein sequence ID" value="CAB4205282.1"/>
    <property type="molecule type" value="Genomic_DNA"/>
</dbReference>
<reference evidence="2" key="1">
    <citation type="submission" date="2020-05" db="EMBL/GenBank/DDBJ databases">
        <authorList>
            <person name="Chiriac C."/>
            <person name="Salcher M."/>
            <person name="Ghai R."/>
            <person name="Kavagutti S V."/>
        </authorList>
    </citation>
    <scope>NUCLEOTIDE SEQUENCE</scope>
</reference>
<accession>A0A6J5S8M7</accession>
<name>A0A6J5S8M7_9CAUD</name>
<sequence>MAAIKDWSIDPNANLPTGNTVIGTTLDDELREIKAVIRQESLNKQWERWGLTCTYRTNLSFNIKQPSSTVSWGPTGNGPAYIGRKVRITHNDSNHPSFFGTIETVTANVAGVNGDPQYYTVVEVTPEYSGTLFSDIAEVQFGAITPNSNTLPATVRLTTRNPFFSDNITILGESTITNWNIDATFPELPMAPGARDPKHGEVYYVQFSWAGIGYAPVTDVNVGSMYVSINGGYVYPVYRLKYTAYAQAYPIPSFVELVAGDIRYRQTVALMMDRSNPTNPRWQMLSPAATVPTLLDIAALFSVKDSTVNNTNTTNKDTINCAHQGYMTIFGNYAIQWALVNPIPAQGNRIVTLPVTSAKILAVQVTPVDVATTNPLYVDTISTSQIKIVSIATTYMPAAYLIVISRLSNV</sequence>
<evidence type="ECO:0000313" key="2">
    <source>
        <dbReference type="EMBL" id="CAB4205282.1"/>
    </source>
</evidence>
<proteinExistence type="predicted"/>
<protein>
    <submittedName>
        <fullName evidence="2">Uncharacterized protein</fullName>
    </submittedName>
</protein>
<evidence type="ECO:0000313" key="1">
    <source>
        <dbReference type="EMBL" id="CAB4196182.1"/>
    </source>
</evidence>
<dbReference type="EMBL" id="LR797239">
    <property type="protein sequence ID" value="CAB4196182.1"/>
    <property type="molecule type" value="Genomic_DNA"/>
</dbReference>
<gene>
    <name evidence="1" type="ORF">UFOVP1287_57</name>
    <name evidence="2" type="ORF">UFOVP1408_56</name>
</gene>
<organism evidence="2">
    <name type="scientific">uncultured Caudovirales phage</name>
    <dbReference type="NCBI Taxonomy" id="2100421"/>
    <lineage>
        <taxon>Viruses</taxon>
        <taxon>Duplodnaviria</taxon>
        <taxon>Heunggongvirae</taxon>
        <taxon>Uroviricota</taxon>
        <taxon>Caudoviricetes</taxon>
        <taxon>Peduoviridae</taxon>
        <taxon>Maltschvirus</taxon>
        <taxon>Maltschvirus maltsch</taxon>
    </lineage>
</organism>